<dbReference type="PANTHER" id="PTHR31126:SF1">
    <property type="entry name" value="TYROSINE SPECIFIC PROTEIN PHOSPHATASES DOMAIN-CONTAINING PROTEIN"/>
    <property type="match status" value="1"/>
</dbReference>
<dbReference type="AlphaFoldDB" id="A0A4Y9QRC9"/>
<evidence type="ECO:0000259" key="2">
    <source>
        <dbReference type="PROSITE" id="PS50056"/>
    </source>
</evidence>
<dbReference type="InterPro" id="IPR016130">
    <property type="entry name" value="Tyr_Pase_AS"/>
</dbReference>
<accession>A0A4Y9QRC9</accession>
<reference evidence="3 4" key="1">
    <citation type="journal article" date="2018" name="J. Microbiol.">
        <title>Leifsonia flava sp. nov., a novel actinobacterium isolated from the rhizosphere of Aquilegia viridiflora.</title>
        <authorList>
            <person name="Cai Y."/>
            <person name="Tao W.Z."/>
            <person name="Ma Y.J."/>
            <person name="Cheng J."/>
            <person name="Zhang M.Y."/>
            <person name="Zhang Y.X."/>
        </authorList>
    </citation>
    <scope>NUCLEOTIDE SEQUENCE [LARGE SCALE GENOMIC DNA]</scope>
    <source>
        <strain evidence="3 4">SYP-B2174</strain>
    </source>
</reference>
<evidence type="ECO:0000313" key="4">
    <source>
        <dbReference type="Proteomes" id="UP000298127"/>
    </source>
</evidence>
<keyword evidence="4" id="KW-1185">Reference proteome</keyword>
<dbReference type="Proteomes" id="UP000298127">
    <property type="component" value="Unassembled WGS sequence"/>
</dbReference>
<comment type="caution">
    <text evidence="3">The sequence shown here is derived from an EMBL/GenBank/DDBJ whole genome shotgun (WGS) entry which is preliminary data.</text>
</comment>
<organism evidence="3 4">
    <name type="scientific">Orlajensenia leifsoniae</name>
    <dbReference type="NCBI Taxonomy" id="2561933"/>
    <lineage>
        <taxon>Bacteria</taxon>
        <taxon>Bacillati</taxon>
        <taxon>Actinomycetota</taxon>
        <taxon>Actinomycetes</taxon>
        <taxon>Micrococcales</taxon>
        <taxon>Microbacteriaceae</taxon>
        <taxon>Orlajensenia</taxon>
    </lineage>
</organism>
<dbReference type="Pfam" id="PF13350">
    <property type="entry name" value="Y_phosphatase3"/>
    <property type="match status" value="1"/>
</dbReference>
<name>A0A4Y9QRC9_9MICO</name>
<dbReference type="PANTHER" id="PTHR31126">
    <property type="entry name" value="TYROSINE-PROTEIN PHOSPHATASE"/>
    <property type="match status" value="1"/>
</dbReference>
<dbReference type="InterPro" id="IPR029021">
    <property type="entry name" value="Prot-tyrosine_phosphatase-like"/>
</dbReference>
<dbReference type="PROSITE" id="PS50056">
    <property type="entry name" value="TYR_PHOSPHATASE_2"/>
    <property type="match status" value="1"/>
</dbReference>
<evidence type="ECO:0000256" key="1">
    <source>
        <dbReference type="ARBA" id="ARBA00009580"/>
    </source>
</evidence>
<dbReference type="InterPro" id="IPR000387">
    <property type="entry name" value="Tyr_Pase_dom"/>
</dbReference>
<comment type="similarity">
    <text evidence="1">Belongs to the protein-tyrosine phosphatase family.</text>
</comment>
<protein>
    <submittedName>
        <fullName evidence="3">Tyrosine-protein phosphatase</fullName>
    </submittedName>
</protein>
<dbReference type="EMBL" id="SPQZ01000007">
    <property type="protein sequence ID" value="TFV95104.1"/>
    <property type="molecule type" value="Genomic_DNA"/>
</dbReference>
<feature type="domain" description="Tyrosine specific protein phosphatases" evidence="2">
    <location>
        <begin position="114"/>
        <end position="156"/>
    </location>
</feature>
<dbReference type="SUPFAM" id="SSF52799">
    <property type="entry name" value="(Phosphotyrosine protein) phosphatases II"/>
    <property type="match status" value="1"/>
</dbReference>
<dbReference type="Gene3D" id="3.90.190.10">
    <property type="entry name" value="Protein tyrosine phosphatase superfamily"/>
    <property type="match status" value="1"/>
</dbReference>
<dbReference type="InterPro" id="IPR026893">
    <property type="entry name" value="Tyr/Ser_Pase_IphP-type"/>
</dbReference>
<proteinExistence type="inferred from homology"/>
<dbReference type="PROSITE" id="PS00383">
    <property type="entry name" value="TYR_PHOSPHATASE_1"/>
    <property type="match status" value="1"/>
</dbReference>
<dbReference type="GO" id="GO:0004721">
    <property type="term" value="F:phosphoprotein phosphatase activity"/>
    <property type="evidence" value="ECO:0007669"/>
    <property type="project" value="InterPro"/>
</dbReference>
<dbReference type="RefSeq" id="WP_135121422.1">
    <property type="nucleotide sequence ID" value="NZ_SPQZ01000007.1"/>
</dbReference>
<evidence type="ECO:0000313" key="3">
    <source>
        <dbReference type="EMBL" id="TFV95104.1"/>
    </source>
</evidence>
<sequence>MPANEVIRVPGTYNLRDVGGYPARDGVVRSGVLLRSDGLGRLDDAGRDALRALAVHTIIDLRDGFETSSMPDAIDGLDVDTISLPVFEGSGASHTENTITLEALYERIVTQHAPVVIEAIRTIARHRDGAVLVHCTAGKDRTGVIVALALLAVGVDRQLVIEDYAATEANLAGEWLEGMIAMIGRYGMADTPELRTLMGGSPAAALDSTIDLIERKHGSVQQYLLASGLTLDELADLESVLVER</sequence>
<gene>
    <name evidence="3" type="ORF">E4M00_15665</name>
</gene>